<accession>A0A3D8RH64</accession>
<dbReference type="PANTHER" id="PTHR10706">
    <property type="entry name" value="F-BOX FAMILY PROTEIN"/>
    <property type="match status" value="1"/>
</dbReference>
<dbReference type="AlphaFoldDB" id="A0A3D8RH64"/>
<dbReference type="PANTHER" id="PTHR10706:SF130">
    <property type="entry name" value="F-BOX ONLY PROTEIN 31"/>
    <property type="match status" value="1"/>
</dbReference>
<dbReference type="SUPFAM" id="SSF81383">
    <property type="entry name" value="F-box domain"/>
    <property type="match status" value="1"/>
</dbReference>
<evidence type="ECO:0000259" key="4">
    <source>
        <dbReference type="PROSITE" id="PS50181"/>
    </source>
</evidence>
<evidence type="ECO:0000313" key="5">
    <source>
        <dbReference type="EMBL" id="RDW73389.1"/>
    </source>
</evidence>
<evidence type="ECO:0000256" key="3">
    <source>
        <dbReference type="SAM" id="MobiDB-lite"/>
    </source>
</evidence>
<dbReference type="Proteomes" id="UP000256645">
    <property type="component" value="Unassembled WGS sequence"/>
</dbReference>
<proteinExistence type="predicted"/>
<organism evidence="5 6">
    <name type="scientific">Coleophoma cylindrospora</name>
    <dbReference type="NCBI Taxonomy" id="1849047"/>
    <lineage>
        <taxon>Eukaryota</taxon>
        <taxon>Fungi</taxon>
        <taxon>Dikarya</taxon>
        <taxon>Ascomycota</taxon>
        <taxon>Pezizomycotina</taxon>
        <taxon>Leotiomycetes</taxon>
        <taxon>Helotiales</taxon>
        <taxon>Dermateaceae</taxon>
        <taxon>Coleophoma</taxon>
    </lineage>
</organism>
<dbReference type="EMBL" id="PDLM01000007">
    <property type="protein sequence ID" value="RDW73389.1"/>
    <property type="molecule type" value="Genomic_DNA"/>
</dbReference>
<protein>
    <recommendedName>
        <fullName evidence="4">F-box domain-containing protein</fullName>
    </recommendedName>
</protein>
<dbReference type="InterPro" id="IPR001810">
    <property type="entry name" value="F-box_dom"/>
</dbReference>
<feature type="region of interest" description="Disordered" evidence="3">
    <location>
        <begin position="51"/>
        <end position="79"/>
    </location>
</feature>
<dbReference type="SMART" id="SM00256">
    <property type="entry name" value="FBOX"/>
    <property type="match status" value="1"/>
</dbReference>
<dbReference type="InterPro" id="IPR045048">
    <property type="entry name" value="FBXO31/39"/>
</dbReference>
<comment type="pathway">
    <text evidence="1">Protein modification; protein ubiquitination.</text>
</comment>
<reference evidence="5 6" key="1">
    <citation type="journal article" date="2018" name="IMA Fungus">
        <title>IMA Genome-F 9: Draft genome sequence of Annulohypoxylon stygium, Aspergillus mulundensis, Berkeleyomyces basicola (syn. Thielaviopsis basicola), Ceratocystis smalleyi, two Cercospora beticola strains, Coleophoma cylindrospora, Fusarium fracticaudum, Phialophora cf. hyalina, and Morchella septimelata.</title>
        <authorList>
            <person name="Wingfield B.D."/>
            <person name="Bills G.F."/>
            <person name="Dong Y."/>
            <person name="Huang W."/>
            <person name="Nel W.J."/>
            <person name="Swalarsk-Parry B.S."/>
            <person name="Vaghefi N."/>
            <person name="Wilken P.M."/>
            <person name="An Z."/>
            <person name="de Beer Z.W."/>
            <person name="De Vos L."/>
            <person name="Chen L."/>
            <person name="Duong T.A."/>
            <person name="Gao Y."/>
            <person name="Hammerbacher A."/>
            <person name="Kikkert J.R."/>
            <person name="Li Y."/>
            <person name="Li H."/>
            <person name="Li K."/>
            <person name="Li Q."/>
            <person name="Liu X."/>
            <person name="Ma X."/>
            <person name="Naidoo K."/>
            <person name="Pethybridge S.J."/>
            <person name="Sun J."/>
            <person name="Steenkamp E.T."/>
            <person name="van der Nest M.A."/>
            <person name="van Wyk S."/>
            <person name="Wingfield M.J."/>
            <person name="Xiong C."/>
            <person name="Yue Q."/>
            <person name="Zhang X."/>
        </authorList>
    </citation>
    <scope>NUCLEOTIDE SEQUENCE [LARGE SCALE GENOMIC DNA]</scope>
    <source>
        <strain evidence="5 6">BP6252</strain>
    </source>
</reference>
<evidence type="ECO:0000256" key="2">
    <source>
        <dbReference type="ARBA" id="ARBA00022786"/>
    </source>
</evidence>
<dbReference type="GO" id="GO:0016567">
    <property type="term" value="P:protein ubiquitination"/>
    <property type="evidence" value="ECO:0007669"/>
    <property type="project" value="UniProtKB-UniPathway"/>
</dbReference>
<dbReference type="InterPro" id="IPR036047">
    <property type="entry name" value="F-box-like_dom_sf"/>
</dbReference>
<dbReference type="Pfam" id="PF12014">
    <property type="entry name" value="Cyclin_D1_bind"/>
    <property type="match status" value="1"/>
</dbReference>
<sequence length="534" mass="60698">MSSSPAFASSIADDGSVSMENDLKYLHGRVDPGQDENIGLLETIPATDPRLVDSQMSPAKDGEKGVTSPTNTISPPDTLDVTSLKKHSLTDLPSELIDQILSLLSAVDLVRVSSTCRLLATLATSDLAWYHHVQDNVPGVKLTSPAPCTTYRELYQMHDPHWFLTKYKIWFCDFFLTGKLILVRYDPRRGCIEGYRLVAERQPPQFRPWEFDDEVIIHSFDPHVRLHLDQPVIQLDALSLESLMASSVKSARAGHRFSAETPMRLGASHARPIFSNFLLTRPVTPRPNMQLWPPLTIPARERVRNASQEQFVGVGHKPQNRSEVSDQAFRIRQWMEMTLGQSPGVHLGEEVFTYATLDPALYTPTEDKPWRGIWMGDYSGHGVEFLLMHQPEIEAFDEASVVQRPDETPAEWKERKIEARKYRGRLEAIKLTGDPNVPRGEHTFIVDDLGEDGYIRTVTEKTFHGARIVKSRGHIAARMFRNDKYIESQLILISGDRLAQYWVGFGHISFYDRVNIDSFLSPYQDIRQNNCFKK</sequence>
<gene>
    <name evidence="5" type="ORF">BP6252_07296</name>
</gene>
<evidence type="ECO:0000313" key="6">
    <source>
        <dbReference type="Proteomes" id="UP000256645"/>
    </source>
</evidence>
<dbReference type="STRING" id="1849047.A0A3D8RH64"/>
<dbReference type="OrthoDB" id="722566at2759"/>
<comment type="caution">
    <text evidence="5">The sequence shown here is derived from an EMBL/GenBank/DDBJ whole genome shotgun (WGS) entry which is preliminary data.</text>
</comment>
<dbReference type="Gene3D" id="1.20.1280.50">
    <property type="match status" value="1"/>
</dbReference>
<keyword evidence="2" id="KW-0833">Ubl conjugation pathway</keyword>
<dbReference type="UniPathway" id="UPA00143"/>
<name>A0A3D8RH64_9HELO</name>
<keyword evidence="6" id="KW-1185">Reference proteome</keyword>
<evidence type="ECO:0000256" key="1">
    <source>
        <dbReference type="ARBA" id="ARBA00004906"/>
    </source>
</evidence>
<dbReference type="PROSITE" id="PS50181">
    <property type="entry name" value="FBOX"/>
    <property type="match status" value="1"/>
</dbReference>
<feature type="domain" description="F-box" evidence="4">
    <location>
        <begin position="86"/>
        <end position="132"/>
    </location>
</feature>
<dbReference type="Pfam" id="PF12937">
    <property type="entry name" value="F-box-like"/>
    <property type="match status" value="1"/>
</dbReference>